<dbReference type="EMBL" id="CM026431">
    <property type="protein sequence ID" value="KAG0559203.1"/>
    <property type="molecule type" value="Genomic_DNA"/>
</dbReference>
<evidence type="ECO:0000313" key="2">
    <source>
        <dbReference type="Proteomes" id="UP000822688"/>
    </source>
</evidence>
<reference evidence="1" key="1">
    <citation type="submission" date="2020-06" db="EMBL/GenBank/DDBJ databases">
        <title>WGS assembly of Ceratodon purpureus strain R40.</title>
        <authorList>
            <person name="Carey S.B."/>
            <person name="Jenkins J."/>
            <person name="Shu S."/>
            <person name="Lovell J.T."/>
            <person name="Sreedasyam A."/>
            <person name="Maumus F."/>
            <person name="Tiley G.P."/>
            <person name="Fernandez-Pozo N."/>
            <person name="Barry K."/>
            <person name="Chen C."/>
            <person name="Wang M."/>
            <person name="Lipzen A."/>
            <person name="Daum C."/>
            <person name="Saski C.A."/>
            <person name="Payton A.C."/>
            <person name="Mcbreen J.C."/>
            <person name="Conrad R.E."/>
            <person name="Kollar L.M."/>
            <person name="Olsson S."/>
            <person name="Huttunen S."/>
            <person name="Landis J.B."/>
            <person name="Wickett N.J."/>
            <person name="Johnson M.G."/>
            <person name="Rensing S.A."/>
            <person name="Grimwood J."/>
            <person name="Schmutz J."/>
            <person name="Mcdaniel S.F."/>
        </authorList>
    </citation>
    <scope>NUCLEOTIDE SEQUENCE</scope>
    <source>
        <strain evidence="1">R40</strain>
    </source>
</reference>
<evidence type="ECO:0000313" key="1">
    <source>
        <dbReference type="EMBL" id="KAG0559203.1"/>
    </source>
</evidence>
<keyword evidence="2" id="KW-1185">Reference proteome</keyword>
<protein>
    <submittedName>
        <fullName evidence="1">Uncharacterized protein</fullName>
    </submittedName>
</protein>
<organism evidence="1 2">
    <name type="scientific">Ceratodon purpureus</name>
    <name type="common">Fire moss</name>
    <name type="synonym">Dicranum purpureum</name>
    <dbReference type="NCBI Taxonomy" id="3225"/>
    <lineage>
        <taxon>Eukaryota</taxon>
        <taxon>Viridiplantae</taxon>
        <taxon>Streptophyta</taxon>
        <taxon>Embryophyta</taxon>
        <taxon>Bryophyta</taxon>
        <taxon>Bryophytina</taxon>
        <taxon>Bryopsida</taxon>
        <taxon>Dicranidae</taxon>
        <taxon>Pseudoditrichales</taxon>
        <taxon>Ditrichaceae</taxon>
        <taxon>Ceratodon</taxon>
    </lineage>
</organism>
<accession>A0A8T0GJM1</accession>
<proteinExistence type="predicted"/>
<dbReference type="Proteomes" id="UP000822688">
    <property type="component" value="Chromosome 10"/>
</dbReference>
<comment type="caution">
    <text evidence="1">The sequence shown here is derived from an EMBL/GenBank/DDBJ whole genome shotgun (WGS) entry which is preliminary data.</text>
</comment>
<sequence>MSRFRRMNPVTQTCFKVLNERSVELGRCYPSEKCSCNKHNLHELAGEGKVGSGAPEDAKCGCGCKVKSMRFESKFA</sequence>
<name>A0A8T0GJM1_CERPU</name>
<dbReference type="AlphaFoldDB" id="A0A8T0GJM1"/>
<gene>
    <name evidence="1" type="ORF">KC19_10G086700</name>
</gene>